<keyword evidence="9" id="KW-1185">Reference proteome</keyword>
<feature type="region of interest" description="Disordered" evidence="5">
    <location>
        <begin position="620"/>
        <end position="641"/>
    </location>
</feature>
<dbReference type="Pfam" id="PF01580">
    <property type="entry name" value="FtsK_SpoIIIE"/>
    <property type="match status" value="2"/>
</dbReference>
<dbReference type="CDD" id="cd00060">
    <property type="entry name" value="FHA"/>
    <property type="match status" value="1"/>
</dbReference>
<feature type="domain" description="FHA" evidence="6">
    <location>
        <begin position="254"/>
        <end position="302"/>
    </location>
</feature>
<comment type="caution">
    <text evidence="8">The sequence shown here is derived from an EMBL/GenBank/DDBJ whole genome shotgun (WGS) entry which is preliminary data.</text>
</comment>
<dbReference type="InterPro" id="IPR002543">
    <property type="entry name" value="FtsK_dom"/>
</dbReference>
<dbReference type="InterPro" id="IPR032030">
    <property type="entry name" value="YscD_cytoplasmic_dom"/>
</dbReference>
<dbReference type="PROSITE" id="PS50006">
    <property type="entry name" value="FHA_DOMAIN"/>
    <property type="match status" value="1"/>
</dbReference>
<dbReference type="PANTHER" id="PTHR22683">
    <property type="entry name" value="SPORULATION PROTEIN RELATED"/>
    <property type="match status" value="1"/>
</dbReference>
<dbReference type="OrthoDB" id="9807790at2"/>
<feature type="compositionally biased region" description="Basic residues" evidence="5">
    <location>
        <begin position="76"/>
        <end position="90"/>
    </location>
</feature>
<feature type="compositionally biased region" description="Basic residues" evidence="5">
    <location>
        <begin position="7"/>
        <end position="20"/>
    </location>
</feature>
<feature type="domain" description="FtsK" evidence="7">
    <location>
        <begin position="1129"/>
        <end position="1320"/>
    </location>
</feature>
<evidence type="ECO:0000259" key="6">
    <source>
        <dbReference type="PROSITE" id="PS50006"/>
    </source>
</evidence>
<evidence type="ECO:0000313" key="9">
    <source>
        <dbReference type="Proteomes" id="UP000291101"/>
    </source>
</evidence>
<keyword evidence="3 4" id="KW-0067">ATP-binding</keyword>
<feature type="compositionally biased region" description="Basic and acidic residues" evidence="5">
    <location>
        <begin position="21"/>
        <end position="36"/>
    </location>
</feature>
<evidence type="ECO:0000256" key="4">
    <source>
        <dbReference type="PROSITE-ProRule" id="PRU00289"/>
    </source>
</evidence>
<dbReference type="GO" id="GO:0003677">
    <property type="term" value="F:DNA binding"/>
    <property type="evidence" value="ECO:0007669"/>
    <property type="project" value="InterPro"/>
</dbReference>
<organism evidence="8 9">
    <name type="scientific">Nocardioides zhouii</name>
    <dbReference type="NCBI Taxonomy" id="1168729"/>
    <lineage>
        <taxon>Bacteria</taxon>
        <taxon>Bacillati</taxon>
        <taxon>Actinomycetota</taxon>
        <taxon>Actinomycetes</taxon>
        <taxon>Propionibacteriales</taxon>
        <taxon>Nocardioidaceae</taxon>
        <taxon>Nocardioides</taxon>
    </lineage>
</organism>
<sequence>MRAGHLSPRRRSPATRRGGHHDRADHLHRVAADGRARPRRAGPASRRQRIIQRADRRGGGQAARLGPDPFQPQARQRLRQAQPRRRLGTPRHRDRERVEPTPAPGRVRRLVAPHHRRRPAPAGRGSCPCRPAGRRIVKLKLTLHQPGAQSPERNLLVTADGTTTAGTLAQTLAGAKEFAGHVPGGVLTLRAAVGASDVVLDPSLALIDSGLRSGARVELASAAQEGASRPAAAVLTVTAGPDAGLQVRLPSGSVTVGRAADCDVRLSDTMVSKRHARLNIGAQVEILDENSANGVLVGGMRVSRIVLGHGDIAQLGATEITIAVTGSASPTSASTDIAFTRSPRVLRRPEDLQRELPSAPSEPDPAHLPVLALVAPLVMGAALFAFTRSAIAVLFVALSPLLMIGSYLDQRRQSRKKLAAVRASYDASLARLDEEMASRHERDRVALEELYPTLGRCVEAAGRRTDVLWSRRPEHPEFLSVRLGTGDVTPFAGFDDRQPSADGIPDLVARGQELTAKYAVMHDSAVACHLPSVGNLGVCGGPEAMRGVAAGVVAQLAILHAPSELVLTALASPGTRDAWGWLEWLPHTSSPHSPLTGNHLAADPATGSALLDRLEELVTTRLGERSEESPERGPVVDEGSDHRAQVPAVVLVVDEPSTDLARLTRLTEQGPDVGVHVVWCAERRQDLPASCRTFVDLTDSASPHAGMVRRGLTLTPLRVESMARGDAGHLARILTPVVDAGSPISDESDLPRSVAVVSLLGQEASDDPSVVVNRWRENGSLTDRSAPPAPREQPVSLRALVGHAGSEPFALDLRLQGPHALVGGTTGAGKSEFLQAWVLGLAHALSPDRVTFLFVDYKGGAAFAQCVELPHCVGLVTDLSPHLVRRALRSLRAELHHRERLLRSKRAKDLIELEKTGDPDCPPSLIIVIDEFAALKTEVPEFVDGVIDVAQRGRSLGLHLIMATQRPTGVISDSLRANTNLRVALRMADEVDSSDVLDSPMAAHFDPSTPGRGAAKTGPGRLSRFQSGFPSARTPAVVPPAQVLVEELDFGRGRTWTTPKPAVSLDGVETDITRVVRTVRDACVQAAVPDPRRPWLEPLAPSYNLERLRQRTDAELVLGVLDDPDHQRQVPEYYRPDSDGNILFIGTSGCGKTTALRTLAVASAISPRGGGAHVYGLDFAGGGLRLLEPMPHVAPIVAGDDEERVVRLLERLVGEVEDRSVRFGAANADTLSGYRKLPGHEDEPRIMLLIDGFAAMREAYESATRHQRTWMNFQRLLAEGRSVGVHIAMSADREGAVPMAIQASFQRRIVMRQPDEDSYLSLNVPRDVLGPESPPGRCVQPDNPQELQLAILGAEVAVAAQARLIEELAVEIATIVRSRPAPIEVLGSHIPESAVPASLAGRPVLGVAYDTLQPVGLDLASVFILAGPAGSGRTTALRWLAESVRRARPEVRRAFLTPRRSPLAVAGGWDWSACGTDEVTEVADALRPLVEQDGATHPVMVVIEAMPELVGTAAEADLQAVVVSARRNGHLVVAEGETASWSSAYGDLGEAVKAARAALLLQPDANDGDSLAKTTLPNVKQADFAVGRGYWVRGGVATQVQIPYPA</sequence>
<feature type="binding site" evidence="4">
    <location>
        <begin position="824"/>
        <end position="831"/>
    </location>
    <ligand>
        <name>ATP</name>
        <dbReference type="ChEBI" id="CHEBI:30616"/>
    </ligand>
</feature>
<feature type="domain" description="FtsK" evidence="7">
    <location>
        <begin position="806"/>
        <end position="994"/>
    </location>
</feature>
<dbReference type="SUPFAM" id="SSF52540">
    <property type="entry name" value="P-loop containing nucleoside triphosphate hydrolases"/>
    <property type="match status" value="3"/>
</dbReference>
<dbReference type="Gene3D" id="3.40.50.300">
    <property type="entry name" value="P-loop containing nucleotide triphosphate hydrolases"/>
    <property type="match status" value="4"/>
</dbReference>
<evidence type="ECO:0000256" key="1">
    <source>
        <dbReference type="ARBA" id="ARBA00022553"/>
    </source>
</evidence>
<dbReference type="SUPFAM" id="SSF49879">
    <property type="entry name" value="SMAD/FHA domain"/>
    <property type="match status" value="1"/>
</dbReference>
<evidence type="ECO:0000256" key="3">
    <source>
        <dbReference type="ARBA" id="ARBA00022840"/>
    </source>
</evidence>
<protein>
    <submittedName>
        <fullName evidence="8">FHA domain-containing protein</fullName>
    </submittedName>
</protein>
<dbReference type="PROSITE" id="PS50901">
    <property type="entry name" value="FTSK"/>
    <property type="match status" value="2"/>
</dbReference>
<dbReference type="InterPro" id="IPR008984">
    <property type="entry name" value="SMAD_FHA_dom_sf"/>
</dbReference>
<dbReference type="Pfam" id="PF16697">
    <property type="entry name" value="Yop-YscD_cpl"/>
    <property type="match status" value="1"/>
</dbReference>
<dbReference type="SMART" id="SM00240">
    <property type="entry name" value="FHA"/>
    <property type="match status" value="1"/>
</dbReference>
<dbReference type="InterPro" id="IPR027417">
    <property type="entry name" value="P-loop_NTPase"/>
</dbReference>
<dbReference type="InterPro" id="IPR003593">
    <property type="entry name" value="AAA+_ATPase"/>
</dbReference>
<evidence type="ECO:0000313" key="8">
    <source>
        <dbReference type="EMBL" id="RYC11056.1"/>
    </source>
</evidence>
<keyword evidence="2 4" id="KW-0547">Nucleotide-binding</keyword>
<dbReference type="InterPro" id="IPR000253">
    <property type="entry name" value="FHA_dom"/>
</dbReference>
<gene>
    <name evidence="8" type="ORF">EUA94_10575</name>
</gene>
<dbReference type="Proteomes" id="UP000291101">
    <property type="component" value="Unassembled WGS sequence"/>
</dbReference>
<dbReference type="InterPro" id="IPR050206">
    <property type="entry name" value="FtsK/SpoIIIE/SftA"/>
</dbReference>
<evidence type="ECO:0000259" key="7">
    <source>
        <dbReference type="PROSITE" id="PS50901"/>
    </source>
</evidence>
<dbReference type="GO" id="GO:0005524">
    <property type="term" value="F:ATP binding"/>
    <property type="evidence" value="ECO:0007669"/>
    <property type="project" value="UniProtKB-UniRule"/>
</dbReference>
<keyword evidence="1" id="KW-0597">Phosphoprotein</keyword>
<dbReference type="PANTHER" id="PTHR22683:SF1">
    <property type="entry name" value="TYPE VII SECRETION SYSTEM PROTEIN ESSC"/>
    <property type="match status" value="1"/>
</dbReference>
<dbReference type="Gene3D" id="2.60.200.20">
    <property type="match status" value="1"/>
</dbReference>
<evidence type="ECO:0000256" key="5">
    <source>
        <dbReference type="SAM" id="MobiDB-lite"/>
    </source>
</evidence>
<feature type="binding site" evidence="4">
    <location>
        <begin position="1146"/>
        <end position="1153"/>
    </location>
    <ligand>
        <name>ATP</name>
        <dbReference type="ChEBI" id="CHEBI:30616"/>
    </ligand>
</feature>
<feature type="region of interest" description="Disordered" evidence="5">
    <location>
        <begin position="1"/>
        <end position="105"/>
    </location>
</feature>
<name>A0A4Q2SXW0_9ACTN</name>
<accession>A0A4Q2SXW0</accession>
<evidence type="ECO:0000256" key="2">
    <source>
        <dbReference type="ARBA" id="ARBA00022741"/>
    </source>
</evidence>
<dbReference type="EMBL" id="SDWV01000009">
    <property type="protein sequence ID" value="RYC11056.1"/>
    <property type="molecule type" value="Genomic_DNA"/>
</dbReference>
<proteinExistence type="predicted"/>
<dbReference type="SMART" id="SM00382">
    <property type="entry name" value="AAA"/>
    <property type="match status" value="2"/>
</dbReference>
<reference evidence="8 9" key="1">
    <citation type="submission" date="2019-01" db="EMBL/GenBank/DDBJ databases">
        <title>Novel species of Nocardioides.</title>
        <authorList>
            <person name="Liu Q."/>
            <person name="X Y.-H."/>
        </authorList>
    </citation>
    <scope>NUCLEOTIDE SEQUENCE [LARGE SCALE GENOMIC DNA]</scope>
    <source>
        <strain evidence="8 9">HLT2-9</strain>
    </source>
</reference>